<gene>
    <name evidence="1" type="ORF">NM09_07330</name>
</gene>
<dbReference type="EMBL" id="JRWR01000004">
    <property type="protein sequence ID" value="KHD25521.1"/>
    <property type="molecule type" value="Genomic_DNA"/>
</dbReference>
<reference evidence="1" key="1">
    <citation type="submission" date="2014-10" db="EMBL/GenBank/DDBJ databases">
        <title>Genome sequencing of Vibrio caribbeanicus T14.</title>
        <authorList>
            <person name="Chan K.-G."/>
            <person name="Mohamad N.I."/>
        </authorList>
    </citation>
    <scope>NUCLEOTIDE SEQUENCE</scope>
    <source>
        <strain evidence="1">T14</strain>
    </source>
</reference>
<protein>
    <submittedName>
        <fullName evidence="1">Uncharacterized protein</fullName>
    </submittedName>
</protein>
<name>A0ACC4NYI1_9VIBR</name>
<evidence type="ECO:0000313" key="2">
    <source>
        <dbReference type="Proteomes" id="UP000030421"/>
    </source>
</evidence>
<accession>A0ACC4NYI1</accession>
<keyword evidence="2" id="KW-1185">Reference proteome</keyword>
<sequence>MIVSRYIPFILTVIFLFNSSVFAYCSNEKGYTFGYLNGVATKREVAREDMFRLYSMAKSATTKETKPLLLYNDTGCSLSPVEDFVETFGQRLRELNLADSKSERWEIMWMMLDGQIKSSNGNTNLFDKSEDSAIWNLLLSELRQDLRKLITKASQLPLINLSKI</sequence>
<proteinExistence type="predicted"/>
<evidence type="ECO:0000313" key="1">
    <source>
        <dbReference type="EMBL" id="KHD25521.1"/>
    </source>
</evidence>
<comment type="caution">
    <text evidence="1">The sequence shown here is derived from an EMBL/GenBank/DDBJ whole genome shotgun (WGS) entry which is preliminary data.</text>
</comment>
<dbReference type="Proteomes" id="UP000030421">
    <property type="component" value="Unassembled WGS sequence"/>
</dbReference>
<organism evidence="1 2">
    <name type="scientific">Vibrio caribbeanicus</name>
    <dbReference type="NCBI Taxonomy" id="701175"/>
    <lineage>
        <taxon>Bacteria</taxon>
        <taxon>Pseudomonadati</taxon>
        <taxon>Pseudomonadota</taxon>
        <taxon>Gammaproteobacteria</taxon>
        <taxon>Vibrionales</taxon>
        <taxon>Vibrionaceae</taxon>
        <taxon>Vibrio</taxon>
    </lineage>
</organism>